<gene>
    <name evidence="2" type="ORF">GCM10010430_48280</name>
</gene>
<feature type="transmembrane region" description="Helical" evidence="1">
    <location>
        <begin position="128"/>
        <end position="146"/>
    </location>
</feature>
<dbReference type="EMBL" id="BAAATR010000023">
    <property type="protein sequence ID" value="GAA2258625.1"/>
    <property type="molecule type" value="Genomic_DNA"/>
</dbReference>
<keyword evidence="1" id="KW-0472">Membrane</keyword>
<evidence type="ECO:0000313" key="2">
    <source>
        <dbReference type="EMBL" id="GAA2258625.1"/>
    </source>
</evidence>
<protein>
    <submittedName>
        <fullName evidence="2">DUF1453 family protein</fullName>
    </submittedName>
</protein>
<dbReference type="RefSeq" id="WP_344638582.1">
    <property type="nucleotide sequence ID" value="NZ_BAAATR010000023.1"/>
</dbReference>
<feature type="transmembrane region" description="Helical" evidence="1">
    <location>
        <begin position="91"/>
        <end position="116"/>
    </location>
</feature>
<comment type="caution">
    <text evidence="2">The sequence shown here is derived from an EMBL/GenBank/DDBJ whole genome shotgun (WGS) entry which is preliminary data.</text>
</comment>
<feature type="transmembrane region" description="Helical" evidence="1">
    <location>
        <begin position="60"/>
        <end position="79"/>
    </location>
</feature>
<dbReference type="Proteomes" id="UP001500305">
    <property type="component" value="Unassembled WGS sequence"/>
</dbReference>
<keyword evidence="3" id="KW-1185">Reference proteome</keyword>
<accession>A0ABN3EI58</accession>
<proteinExistence type="predicted"/>
<sequence>MPALTNVLIAIAVAALMVGRQLRARKIDTERRFWILPVVLAGLGLRDPALIDSTHRAESVGLLATSIVAVLAVGSAWGWTVRLWQESDGSVWAKGTMATVAVWGVMIAIRVGLYGLGSALHVHQSSNALLLSVGALLLVRGLVLNWRARSLERPCGAGV</sequence>
<name>A0ABN3EI58_9ACTN</name>
<keyword evidence="1" id="KW-0812">Transmembrane</keyword>
<evidence type="ECO:0000256" key="1">
    <source>
        <dbReference type="SAM" id="Phobius"/>
    </source>
</evidence>
<evidence type="ECO:0000313" key="3">
    <source>
        <dbReference type="Proteomes" id="UP001500305"/>
    </source>
</evidence>
<reference evidence="2 3" key="1">
    <citation type="journal article" date="2019" name="Int. J. Syst. Evol. Microbiol.">
        <title>The Global Catalogue of Microorganisms (GCM) 10K type strain sequencing project: providing services to taxonomists for standard genome sequencing and annotation.</title>
        <authorList>
            <consortium name="The Broad Institute Genomics Platform"/>
            <consortium name="The Broad Institute Genome Sequencing Center for Infectious Disease"/>
            <person name="Wu L."/>
            <person name="Ma J."/>
        </authorList>
    </citation>
    <scope>NUCLEOTIDE SEQUENCE [LARGE SCALE GENOMIC DNA]</scope>
    <source>
        <strain evidence="2 3">JCM 7356</strain>
    </source>
</reference>
<keyword evidence="1" id="KW-1133">Transmembrane helix</keyword>
<organism evidence="2 3">
    <name type="scientific">Kitasatospora cystarginea</name>
    <dbReference type="NCBI Taxonomy" id="58350"/>
    <lineage>
        <taxon>Bacteria</taxon>
        <taxon>Bacillati</taxon>
        <taxon>Actinomycetota</taxon>
        <taxon>Actinomycetes</taxon>
        <taxon>Kitasatosporales</taxon>
        <taxon>Streptomycetaceae</taxon>
        <taxon>Kitasatospora</taxon>
    </lineage>
</organism>